<sequence length="318" mass="33555" precursor="true">MRWLLTLLVLLFSIGCRSQSAPITNPFLAPDRVPPPSTGALQPGAAQPYYPGDPVPGATSVVPPSTSYPPPPSTYPPAVTPPPQTSPVYPPGGWNQPAPTGNVTPYGAQPTTGYAPASISSVESQVVSVLPDNQNLRFASVPANNSTDIIQVAAQQQSLPQQGYVYEPPIATQGFPQSQPLVQQPTAILPAATTLPVAASDGFRPQGSSRQTESSSGFQSPNIGPQEDSNLFGFDPTYTWLRGQLQYFPEKGVWGVRYITIGGGLDQYGGIAVISNPDVLGGLPAGEHILVQGYMEVLDAGGGQFMPSYTIEGIQRQR</sequence>
<organism evidence="3 4">
    <name type="scientific">Bythopirellula goksoeyrii</name>
    <dbReference type="NCBI Taxonomy" id="1400387"/>
    <lineage>
        <taxon>Bacteria</taxon>
        <taxon>Pseudomonadati</taxon>
        <taxon>Planctomycetota</taxon>
        <taxon>Planctomycetia</taxon>
        <taxon>Pirellulales</taxon>
        <taxon>Lacipirellulaceae</taxon>
        <taxon>Bythopirellula</taxon>
    </lineage>
</organism>
<feature type="compositionally biased region" description="Polar residues" evidence="1">
    <location>
        <begin position="206"/>
        <end position="229"/>
    </location>
</feature>
<evidence type="ECO:0000313" key="4">
    <source>
        <dbReference type="Proteomes" id="UP000323917"/>
    </source>
</evidence>
<name>A0A5B9Q9R9_9BACT</name>
<protein>
    <submittedName>
        <fullName evidence="3">Uncharacterized protein</fullName>
    </submittedName>
</protein>
<proteinExistence type="predicted"/>
<evidence type="ECO:0000256" key="1">
    <source>
        <dbReference type="SAM" id="MobiDB-lite"/>
    </source>
</evidence>
<feature type="region of interest" description="Disordered" evidence="1">
    <location>
        <begin position="199"/>
        <end position="229"/>
    </location>
</feature>
<evidence type="ECO:0000313" key="3">
    <source>
        <dbReference type="EMBL" id="QEG35628.1"/>
    </source>
</evidence>
<evidence type="ECO:0000256" key="2">
    <source>
        <dbReference type="SAM" id="SignalP"/>
    </source>
</evidence>
<dbReference type="OrthoDB" id="260568at2"/>
<dbReference type="EMBL" id="CP042913">
    <property type="protein sequence ID" value="QEG35628.1"/>
    <property type="molecule type" value="Genomic_DNA"/>
</dbReference>
<dbReference type="PROSITE" id="PS51257">
    <property type="entry name" value="PROKAR_LIPOPROTEIN"/>
    <property type="match status" value="1"/>
</dbReference>
<gene>
    <name evidence="3" type="ORF">Pr1d_29300</name>
</gene>
<dbReference type="KEGG" id="bgok:Pr1d_29300"/>
<keyword evidence="2" id="KW-0732">Signal</keyword>
<feature type="region of interest" description="Disordered" evidence="1">
    <location>
        <begin position="26"/>
        <end position="88"/>
    </location>
</feature>
<reference evidence="3 4" key="1">
    <citation type="submission" date="2019-08" db="EMBL/GenBank/DDBJ databases">
        <title>Deep-cultivation of Planctomycetes and their phenomic and genomic characterization uncovers novel biology.</title>
        <authorList>
            <person name="Wiegand S."/>
            <person name="Jogler M."/>
            <person name="Boedeker C."/>
            <person name="Pinto D."/>
            <person name="Vollmers J."/>
            <person name="Rivas-Marin E."/>
            <person name="Kohn T."/>
            <person name="Peeters S.H."/>
            <person name="Heuer A."/>
            <person name="Rast P."/>
            <person name="Oberbeckmann S."/>
            <person name="Bunk B."/>
            <person name="Jeske O."/>
            <person name="Meyerdierks A."/>
            <person name="Storesund J.E."/>
            <person name="Kallscheuer N."/>
            <person name="Luecker S."/>
            <person name="Lage O.M."/>
            <person name="Pohl T."/>
            <person name="Merkel B.J."/>
            <person name="Hornburger P."/>
            <person name="Mueller R.-W."/>
            <person name="Bruemmer F."/>
            <person name="Labrenz M."/>
            <person name="Spormann A.M."/>
            <person name="Op den Camp H."/>
            <person name="Overmann J."/>
            <person name="Amann R."/>
            <person name="Jetten M.S.M."/>
            <person name="Mascher T."/>
            <person name="Medema M.H."/>
            <person name="Devos D.P."/>
            <person name="Kaster A.-K."/>
            <person name="Ovreas L."/>
            <person name="Rohde M."/>
            <person name="Galperin M.Y."/>
            <person name="Jogler C."/>
        </authorList>
    </citation>
    <scope>NUCLEOTIDE SEQUENCE [LARGE SCALE GENOMIC DNA]</scope>
    <source>
        <strain evidence="3 4">Pr1d</strain>
    </source>
</reference>
<dbReference type="RefSeq" id="WP_148074124.1">
    <property type="nucleotide sequence ID" value="NZ_CP042913.1"/>
</dbReference>
<keyword evidence="4" id="KW-1185">Reference proteome</keyword>
<feature type="compositionally biased region" description="Pro residues" evidence="1">
    <location>
        <begin position="66"/>
        <end position="88"/>
    </location>
</feature>
<feature type="signal peptide" evidence="2">
    <location>
        <begin position="1"/>
        <end position="20"/>
    </location>
</feature>
<feature type="chain" id="PRO_5023133178" evidence="2">
    <location>
        <begin position="21"/>
        <end position="318"/>
    </location>
</feature>
<dbReference type="Proteomes" id="UP000323917">
    <property type="component" value="Chromosome"/>
</dbReference>
<dbReference type="AlphaFoldDB" id="A0A5B9Q9R9"/>
<accession>A0A5B9Q9R9</accession>